<evidence type="ECO:0000259" key="2">
    <source>
        <dbReference type="SMART" id="SM00228"/>
    </source>
</evidence>
<keyword evidence="4" id="KW-1185">Reference proteome</keyword>
<protein>
    <submittedName>
        <fullName evidence="3">Serine protease htrA-like protein</fullName>
    </submittedName>
</protein>
<accession>A0A5A7QV76</accession>
<feature type="domain" description="PDZ" evidence="2">
    <location>
        <begin position="315"/>
        <end position="390"/>
    </location>
</feature>
<dbReference type="SUPFAM" id="SSF50156">
    <property type="entry name" value="PDZ domain-like"/>
    <property type="match status" value="2"/>
</dbReference>
<dbReference type="InterPro" id="IPR041489">
    <property type="entry name" value="PDZ_6"/>
</dbReference>
<dbReference type="InterPro" id="IPR001940">
    <property type="entry name" value="Peptidase_S1C"/>
</dbReference>
<proteinExistence type="inferred from homology"/>
<dbReference type="EMBL" id="BKCP01008293">
    <property type="protein sequence ID" value="GER48792.1"/>
    <property type="molecule type" value="Genomic_DNA"/>
</dbReference>
<feature type="domain" description="PDZ" evidence="2">
    <location>
        <begin position="789"/>
        <end position="864"/>
    </location>
</feature>
<dbReference type="PRINTS" id="PR00834">
    <property type="entry name" value="PROTEASES2C"/>
</dbReference>
<dbReference type="PANTHER" id="PTHR47389:SF4">
    <property type="entry name" value="OS09G0436400 PROTEIN"/>
    <property type="match status" value="1"/>
</dbReference>
<dbReference type="SUPFAM" id="SSF50494">
    <property type="entry name" value="Trypsin-like serine proteases"/>
    <property type="match status" value="2"/>
</dbReference>
<dbReference type="GO" id="GO:0006508">
    <property type="term" value="P:proteolysis"/>
    <property type="evidence" value="ECO:0007669"/>
    <property type="project" value="UniProtKB-KW"/>
</dbReference>
<evidence type="ECO:0000313" key="3">
    <source>
        <dbReference type="EMBL" id="GER48792.1"/>
    </source>
</evidence>
<dbReference type="InterPro" id="IPR036034">
    <property type="entry name" value="PDZ_sf"/>
</dbReference>
<dbReference type="SMART" id="SM00228">
    <property type="entry name" value="PDZ"/>
    <property type="match status" value="2"/>
</dbReference>
<reference evidence="4" key="1">
    <citation type="journal article" date="2019" name="Curr. Biol.">
        <title>Genome Sequence of Striga asiatica Provides Insight into the Evolution of Plant Parasitism.</title>
        <authorList>
            <person name="Yoshida S."/>
            <person name="Kim S."/>
            <person name="Wafula E.K."/>
            <person name="Tanskanen J."/>
            <person name="Kim Y.M."/>
            <person name="Honaas L."/>
            <person name="Yang Z."/>
            <person name="Spallek T."/>
            <person name="Conn C.E."/>
            <person name="Ichihashi Y."/>
            <person name="Cheong K."/>
            <person name="Cui S."/>
            <person name="Der J.P."/>
            <person name="Gundlach H."/>
            <person name="Jiao Y."/>
            <person name="Hori C."/>
            <person name="Ishida J.K."/>
            <person name="Kasahara H."/>
            <person name="Kiba T."/>
            <person name="Kim M.S."/>
            <person name="Koo N."/>
            <person name="Laohavisit A."/>
            <person name="Lee Y.H."/>
            <person name="Lumba S."/>
            <person name="McCourt P."/>
            <person name="Mortimer J.C."/>
            <person name="Mutuku J.M."/>
            <person name="Nomura T."/>
            <person name="Sasaki-Sekimoto Y."/>
            <person name="Seto Y."/>
            <person name="Wang Y."/>
            <person name="Wakatake T."/>
            <person name="Sakakibara H."/>
            <person name="Demura T."/>
            <person name="Yamaguchi S."/>
            <person name="Yoneyama K."/>
            <person name="Manabe R.I."/>
            <person name="Nelson D.C."/>
            <person name="Schulman A.H."/>
            <person name="Timko M.P."/>
            <person name="dePamphilis C.W."/>
            <person name="Choi D."/>
            <person name="Shirasu K."/>
        </authorList>
    </citation>
    <scope>NUCLEOTIDE SEQUENCE [LARGE SCALE GENOMIC DNA]</scope>
    <source>
        <strain evidence="4">cv. UVA1</strain>
    </source>
</reference>
<comment type="caution">
    <text evidence="3">The sequence shown here is derived from an EMBL/GenBank/DDBJ whole genome shotgun (WGS) entry which is preliminary data.</text>
</comment>
<dbReference type="InterPro" id="IPR001478">
    <property type="entry name" value="PDZ"/>
</dbReference>
<evidence type="ECO:0000313" key="4">
    <source>
        <dbReference type="Proteomes" id="UP000325081"/>
    </source>
</evidence>
<keyword evidence="3" id="KW-0645">Protease</keyword>
<dbReference type="Pfam" id="PF13365">
    <property type="entry name" value="Trypsin_2"/>
    <property type="match status" value="2"/>
</dbReference>
<name>A0A5A7QV76_STRAF</name>
<dbReference type="InterPro" id="IPR009003">
    <property type="entry name" value="Peptidase_S1_PA"/>
</dbReference>
<dbReference type="AlphaFoldDB" id="A0A5A7QV76"/>
<dbReference type="Gene3D" id="2.40.10.120">
    <property type="match status" value="2"/>
</dbReference>
<organism evidence="3 4">
    <name type="scientific">Striga asiatica</name>
    <name type="common">Asiatic witchweed</name>
    <name type="synonym">Buchnera asiatica</name>
    <dbReference type="NCBI Taxonomy" id="4170"/>
    <lineage>
        <taxon>Eukaryota</taxon>
        <taxon>Viridiplantae</taxon>
        <taxon>Streptophyta</taxon>
        <taxon>Embryophyta</taxon>
        <taxon>Tracheophyta</taxon>
        <taxon>Spermatophyta</taxon>
        <taxon>Magnoliopsida</taxon>
        <taxon>eudicotyledons</taxon>
        <taxon>Gunneridae</taxon>
        <taxon>Pentapetalae</taxon>
        <taxon>asterids</taxon>
        <taxon>lamiids</taxon>
        <taxon>Lamiales</taxon>
        <taxon>Orobanchaceae</taxon>
        <taxon>Buchnereae</taxon>
        <taxon>Striga</taxon>
    </lineage>
</organism>
<comment type="similarity">
    <text evidence="1">Belongs to the peptidase S1C family.</text>
</comment>
<dbReference type="Gene3D" id="2.30.42.10">
    <property type="match status" value="2"/>
</dbReference>
<dbReference type="PANTHER" id="PTHR47389">
    <property type="entry name" value="OS09G0436400 PROTEIN"/>
    <property type="match status" value="1"/>
</dbReference>
<gene>
    <name evidence="3" type="ORF">STAS_25978</name>
</gene>
<dbReference type="GO" id="GO:0004252">
    <property type="term" value="F:serine-type endopeptidase activity"/>
    <property type="evidence" value="ECO:0007669"/>
    <property type="project" value="InterPro"/>
</dbReference>
<dbReference type="Pfam" id="PF17820">
    <property type="entry name" value="PDZ_6"/>
    <property type="match status" value="2"/>
</dbReference>
<dbReference type="OrthoDB" id="4217619at2759"/>
<sequence>MTISEKTEAEPYHPWERNFNGKSFKPNSIISMSAYGPHPSFDVVFGNLYLDIHTKKAALRASPSVVSLVSYSGGEEIFQCSGTIIESNVTSSIILTSADLIRIPSPEVGNPTGVSATPDEDIYDRRCRSAIANPVNVVVHLSDGQEFDGQILGFDSHYNLAVIEIKSATPLTAACLRLVDDSISVDPSDCASDSCPHSDSYNLTPGDCVIALGRFFRKPYELMAAPGEFSISRCDYECKELFRANCRITRCGVGGPLVNCSGEVIGTCFYDLFYTPFLPVNLTSKWWYHCKRMREMHQEIRRPLLSMELTNLYAVRIGLLEKVIQKFPNTFKGVIIEEVAPGSSAQIAGIFPNDIIIEFGGKRIRSFLELLEMMWDNVGNHVKVVIVRHSDGVSMPISMLATFTICTLNSGGFDVRHGRMIILTPFTFCNCQDKQNLICFLFTSSVGSKLELGEGFAPITPNPPSDFSMMNWRKRKAPSDPWERQTKGSSYTPDDMAYVTDYGLKRPKFHVHSGNLYLDIRTKKAALSASPSVVSLVSYSGGNEICQCSGTIIESNGTSSIILTSADLIRVQSPDADCNRITASSTPEEDEEERCRSSIADPVKVVVYISDGEEFDGQVLAFDSHYNLAVIEIQSAAPLRAARLRLIDDSMTVDPSGLVQGTHSELHLDSDSYYNLTPGDSVVAIGRYCKKPYEIMAAPGEYSINSCEYDCKELFRANCTITRCGVGGPLINSFGEVIGICFFFDTYYTPFLPVNLTSKWWYHCKRNREIQQEIRRPLLSMELTNLYAVQLGLLEKVVQKFPNTFKGVVVDEVEPGSSAQLAGLRPDDVIVEFGEKRIRSFLELLEMMWDNVGKHVKLVVVRDSDSVSVPISMMIDELAVFEFRKMNIGGFKSSQVINPLQAMWCFVGTTYILVKCWFISYLLDRTYFVGGCSCF</sequence>
<evidence type="ECO:0000256" key="1">
    <source>
        <dbReference type="ARBA" id="ARBA00010541"/>
    </source>
</evidence>
<keyword evidence="3" id="KW-0378">Hydrolase</keyword>
<dbReference type="Proteomes" id="UP000325081">
    <property type="component" value="Unassembled WGS sequence"/>
</dbReference>